<keyword evidence="9" id="KW-0663">Pyridoxal phosphate</keyword>
<dbReference type="SUPFAM" id="SSF51419">
    <property type="entry name" value="PLP-binding barrel"/>
    <property type="match status" value="1"/>
</dbReference>
<dbReference type="GO" id="GO:0008295">
    <property type="term" value="P:spermidine biosynthetic process"/>
    <property type="evidence" value="ECO:0007669"/>
    <property type="project" value="UniProtKB-KW"/>
</dbReference>
<dbReference type="FunFam" id="3.20.20.10:FF:000001">
    <property type="entry name" value="Biosynthetic arginine decarboxylase"/>
    <property type="match status" value="1"/>
</dbReference>
<protein>
    <recommendedName>
        <fullName evidence="5">arginine decarboxylase</fullName>
        <ecNumber evidence="5">4.1.1.19</ecNumber>
    </recommendedName>
</protein>
<dbReference type="HAMAP" id="MF_01417">
    <property type="entry name" value="SpeA"/>
    <property type="match status" value="1"/>
</dbReference>
<dbReference type="InterPro" id="IPR022644">
    <property type="entry name" value="De-COase2_N"/>
</dbReference>
<dbReference type="InterPro" id="IPR002985">
    <property type="entry name" value="Arg_decrbxlase"/>
</dbReference>
<dbReference type="PRINTS" id="PR01179">
    <property type="entry name" value="ODADCRBXLASE"/>
</dbReference>
<accession>A0A3B0Z850</accession>
<evidence type="ECO:0000256" key="9">
    <source>
        <dbReference type="ARBA" id="ARBA00022898"/>
    </source>
</evidence>
<keyword evidence="6" id="KW-0479">Metal-binding</keyword>
<dbReference type="Gene3D" id="1.20.58.930">
    <property type="match status" value="1"/>
</dbReference>
<evidence type="ECO:0000259" key="14">
    <source>
        <dbReference type="Pfam" id="PF17810"/>
    </source>
</evidence>
<organism evidence="16">
    <name type="scientific">hydrothermal vent metagenome</name>
    <dbReference type="NCBI Taxonomy" id="652676"/>
    <lineage>
        <taxon>unclassified sequences</taxon>
        <taxon>metagenomes</taxon>
        <taxon>ecological metagenomes</taxon>
    </lineage>
</organism>
<comment type="cofactor">
    <cofactor evidence="2">
        <name>Mg(2+)</name>
        <dbReference type="ChEBI" id="CHEBI:18420"/>
    </cofactor>
</comment>
<evidence type="ECO:0000256" key="4">
    <source>
        <dbReference type="ARBA" id="ARBA00008357"/>
    </source>
</evidence>
<keyword evidence="8" id="KW-0460">Magnesium</keyword>
<evidence type="ECO:0000256" key="10">
    <source>
        <dbReference type="ARBA" id="ARBA00023066"/>
    </source>
</evidence>
<dbReference type="GO" id="GO:0008792">
    <property type="term" value="F:arginine decarboxylase activity"/>
    <property type="evidence" value="ECO:0007669"/>
    <property type="project" value="UniProtKB-EC"/>
</dbReference>
<sequence length="631" mass="71136">MSWCIKDSKDLYSIENWGGDYFDINNAGNLIVLTGGNTNPRHELDLHLLAEELKESGLSLPVLVRLLHVLRHRVDALCGAFSTMMEEYHFKGIYTAVYPIKVNQNYSVVSEILAHRKPGEVGLEVGSKPELMAALGVSENCRSVIVCNGYKDREYIRLALIGSQLGHEVYIIIEKLSELEYVIAESRNMSIVPRLGLRVRMATVGSGKWQNSGGDKSKFGLTADKVLVAVERLKKEGLLSSLELLHCHLGSQLPNIRAIQQGVLECARYFVELQRLGANIRTIDMGGGLGVDYEGTRSRSYCSVNYGLVEYAKNIVRIIADVCAENNLPHPNIFTESGRAMTAHHAVLITNVIDHEKFGVISEAGVELDNEPLILQGLRRSLRELDEGASPLEIYHDANYQLSEIQSLYVHGVLSLKFRAMGEALYYLVCRRVRERLQPSVRNHRETIDELNEKLADKYFCNFSVFQSMPDVWAIEQVFPIVPLSRLDKKPTRRGVIEDITCDSDGRIEHYVDATGVEASLPLHNVEPGETYLLGMFLVGAYQEILGDMHNLFGDTHSVNVDIDEQGHHQILELREGDSIDHVLKYVHFDPEMLLINYREKITGSNLEITQRQSYYKELEAGLQGYTYLEE</sequence>
<dbReference type="InterPro" id="IPR000183">
    <property type="entry name" value="Orn/DAP/Arg_de-COase"/>
</dbReference>
<keyword evidence="10" id="KW-0745">Spermidine biosynthesis</keyword>
<evidence type="ECO:0000256" key="6">
    <source>
        <dbReference type="ARBA" id="ARBA00022723"/>
    </source>
</evidence>
<evidence type="ECO:0000256" key="1">
    <source>
        <dbReference type="ARBA" id="ARBA00001933"/>
    </source>
</evidence>
<keyword evidence="7" id="KW-0210">Decarboxylase</keyword>
<evidence type="ECO:0000256" key="5">
    <source>
        <dbReference type="ARBA" id="ARBA00012426"/>
    </source>
</evidence>
<dbReference type="GO" id="GO:0033388">
    <property type="term" value="P:putrescine biosynthetic process from arginine"/>
    <property type="evidence" value="ECO:0007669"/>
    <property type="project" value="TreeGrafter"/>
</dbReference>
<dbReference type="InterPro" id="IPR009006">
    <property type="entry name" value="Ala_racemase/Decarboxylase_C"/>
</dbReference>
<name>A0A3B0Z850_9ZZZZ</name>
<comment type="similarity">
    <text evidence="4">Belongs to the Orn/Lys/Arg decarboxylase class-II family. SpeA subfamily.</text>
</comment>
<dbReference type="EMBL" id="UOFO01000022">
    <property type="protein sequence ID" value="VAW83712.1"/>
    <property type="molecule type" value="Genomic_DNA"/>
</dbReference>
<evidence type="ECO:0000256" key="8">
    <source>
        <dbReference type="ARBA" id="ARBA00022842"/>
    </source>
</evidence>
<gene>
    <name evidence="16" type="ORF">MNBD_GAMMA16-1217</name>
</gene>
<dbReference type="InterPro" id="IPR022657">
    <property type="entry name" value="De-COase2_CS"/>
</dbReference>
<feature type="domain" description="Arginine decarboxylase helical bundle" evidence="14">
    <location>
        <begin position="369"/>
        <end position="452"/>
    </location>
</feature>
<evidence type="ECO:0000256" key="2">
    <source>
        <dbReference type="ARBA" id="ARBA00001946"/>
    </source>
</evidence>
<dbReference type="GO" id="GO:0046872">
    <property type="term" value="F:metal ion binding"/>
    <property type="evidence" value="ECO:0007669"/>
    <property type="project" value="UniProtKB-KW"/>
</dbReference>
<feature type="domain" description="Orn/DAP/Arg decarboxylase 2 N-terminal" evidence="13">
    <location>
        <begin position="93"/>
        <end position="343"/>
    </location>
</feature>
<evidence type="ECO:0000256" key="11">
    <source>
        <dbReference type="ARBA" id="ARBA00023115"/>
    </source>
</evidence>
<evidence type="ECO:0000313" key="16">
    <source>
        <dbReference type="EMBL" id="VAW83712.1"/>
    </source>
</evidence>
<dbReference type="PANTHER" id="PTHR43295">
    <property type="entry name" value="ARGININE DECARBOXYLASE"/>
    <property type="match status" value="1"/>
</dbReference>
<feature type="domain" description="Arginine decarboxylase C-terminal helical" evidence="15">
    <location>
        <begin position="580"/>
        <end position="629"/>
    </location>
</feature>
<dbReference type="InterPro" id="IPR029066">
    <property type="entry name" value="PLP-binding_barrel"/>
</dbReference>
<keyword evidence="12 16" id="KW-0456">Lyase</keyword>
<dbReference type="Pfam" id="PF17810">
    <property type="entry name" value="Arg_decarb_HB"/>
    <property type="match status" value="1"/>
</dbReference>
<dbReference type="Gene3D" id="2.40.37.10">
    <property type="entry name" value="Lyase, Ornithine Decarboxylase, Chain A, domain 1"/>
    <property type="match status" value="1"/>
</dbReference>
<dbReference type="NCBIfam" id="NF003763">
    <property type="entry name" value="PRK05354.1"/>
    <property type="match status" value="1"/>
</dbReference>
<comment type="function">
    <text evidence="3">Catalyzes the biosynthesis of agmatine from arginine.</text>
</comment>
<dbReference type="InterPro" id="IPR040634">
    <property type="entry name" value="Arg_decarb_HB"/>
</dbReference>
<dbReference type="Gene3D" id="1.10.287.3440">
    <property type="match status" value="1"/>
</dbReference>
<dbReference type="GO" id="GO:0006527">
    <property type="term" value="P:L-arginine catabolic process"/>
    <property type="evidence" value="ECO:0007669"/>
    <property type="project" value="InterPro"/>
</dbReference>
<dbReference type="AlphaFoldDB" id="A0A3B0Z850"/>
<dbReference type="EC" id="4.1.1.19" evidence="5"/>
<evidence type="ECO:0000256" key="7">
    <source>
        <dbReference type="ARBA" id="ARBA00022793"/>
    </source>
</evidence>
<reference evidence="16" key="1">
    <citation type="submission" date="2018-06" db="EMBL/GenBank/DDBJ databases">
        <authorList>
            <person name="Zhirakovskaya E."/>
        </authorList>
    </citation>
    <scope>NUCLEOTIDE SEQUENCE</scope>
</reference>
<dbReference type="PIRSF" id="PIRSF001336">
    <property type="entry name" value="Arg_decrbxlase"/>
    <property type="match status" value="1"/>
</dbReference>
<evidence type="ECO:0000256" key="12">
    <source>
        <dbReference type="ARBA" id="ARBA00023239"/>
    </source>
</evidence>
<comment type="cofactor">
    <cofactor evidence="1">
        <name>pyridoxal 5'-phosphate</name>
        <dbReference type="ChEBI" id="CHEBI:597326"/>
    </cofactor>
</comment>
<dbReference type="Gene3D" id="3.20.20.10">
    <property type="entry name" value="Alanine racemase"/>
    <property type="match status" value="1"/>
</dbReference>
<dbReference type="NCBIfam" id="TIGR01273">
    <property type="entry name" value="speA"/>
    <property type="match status" value="1"/>
</dbReference>
<keyword evidence="11" id="KW-0620">Polyamine biosynthesis</keyword>
<dbReference type="InterPro" id="IPR041128">
    <property type="entry name" value="Arg_decarbox_C"/>
</dbReference>
<evidence type="ECO:0000259" key="13">
    <source>
        <dbReference type="Pfam" id="PF02784"/>
    </source>
</evidence>
<proteinExistence type="inferred from homology"/>
<dbReference type="Pfam" id="PF17944">
    <property type="entry name" value="Arg_decarbox_C"/>
    <property type="match status" value="1"/>
</dbReference>
<dbReference type="PANTHER" id="PTHR43295:SF9">
    <property type="entry name" value="BIOSYNTHETIC ARGININE DECARBOXYLASE"/>
    <property type="match status" value="1"/>
</dbReference>
<dbReference type="PROSITE" id="PS00879">
    <property type="entry name" value="ODR_DC_2_2"/>
    <property type="match status" value="1"/>
</dbReference>
<dbReference type="SUPFAM" id="SSF50621">
    <property type="entry name" value="Alanine racemase C-terminal domain-like"/>
    <property type="match status" value="1"/>
</dbReference>
<evidence type="ECO:0000256" key="3">
    <source>
        <dbReference type="ARBA" id="ARBA00002257"/>
    </source>
</evidence>
<dbReference type="Pfam" id="PF02784">
    <property type="entry name" value="Orn_Arg_deC_N"/>
    <property type="match status" value="1"/>
</dbReference>
<dbReference type="PRINTS" id="PR01180">
    <property type="entry name" value="ARGDCRBXLASE"/>
</dbReference>
<evidence type="ECO:0000259" key="15">
    <source>
        <dbReference type="Pfam" id="PF17944"/>
    </source>
</evidence>
<dbReference type="CDD" id="cd06830">
    <property type="entry name" value="PLPDE_III_ADC"/>
    <property type="match status" value="1"/>
</dbReference>